<dbReference type="RefSeq" id="WP_094605768.1">
    <property type="nucleotide sequence ID" value="NZ_CP155573.1"/>
</dbReference>
<dbReference type="InterPro" id="IPR016181">
    <property type="entry name" value="Acyl_CoA_acyltransferase"/>
</dbReference>
<protein>
    <recommendedName>
        <fullName evidence="3">N-acetyltransferase domain-containing protein</fullName>
    </recommendedName>
</protein>
<dbReference type="InterPro" id="IPR050832">
    <property type="entry name" value="Bact_Acetyltransf"/>
</dbReference>
<evidence type="ECO:0000259" key="3">
    <source>
        <dbReference type="PROSITE" id="PS51186"/>
    </source>
</evidence>
<dbReference type="PANTHER" id="PTHR43877">
    <property type="entry name" value="AMINOALKYLPHOSPHONATE N-ACETYLTRANSFERASE-RELATED-RELATED"/>
    <property type="match status" value="1"/>
</dbReference>
<dbReference type="Gene3D" id="3.40.630.30">
    <property type="match status" value="1"/>
</dbReference>
<evidence type="ECO:0000313" key="5">
    <source>
        <dbReference type="Proteomes" id="UP000216752"/>
    </source>
</evidence>
<keyword evidence="5" id="KW-1185">Reference proteome</keyword>
<dbReference type="EMBL" id="CP155573">
    <property type="protein sequence ID" value="XFO64485.1"/>
    <property type="molecule type" value="Genomic_DNA"/>
</dbReference>
<accession>A0ABZ3IFS7</accession>
<keyword evidence="2" id="KW-0012">Acyltransferase</keyword>
<reference evidence="4" key="1">
    <citation type="submission" date="2024-05" db="EMBL/GenBank/DDBJ databases">
        <title>Isolation and characterization of Sporomusa carbonis sp. nov., a carboxydotrophic hydrogenogen in the genus of Sporomusa isolated from a charcoal burning pile.</title>
        <authorList>
            <person name="Boeer T."/>
            <person name="Rosenbaum F."/>
            <person name="Eysell L."/>
            <person name="Mueller V."/>
            <person name="Daniel R."/>
            <person name="Poehlein A."/>
        </authorList>
    </citation>
    <scope>NUCLEOTIDE SEQUENCE [LARGE SCALE GENOMIC DNA]</scope>
    <source>
        <strain evidence="4">DSM 10669</strain>
    </source>
</reference>
<dbReference type="InterPro" id="IPR000182">
    <property type="entry name" value="GNAT_dom"/>
</dbReference>
<dbReference type="CDD" id="cd04301">
    <property type="entry name" value="NAT_SF"/>
    <property type="match status" value="1"/>
</dbReference>
<proteinExistence type="predicted"/>
<dbReference type="PROSITE" id="PS51186">
    <property type="entry name" value="GNAT"/>
    <property type="match status" value="1"/>
</dbReference>
<evidence type="ECO:0000313" key="4">
    <source>
        <dbReference type="EMBL" id="XFO64485.1"/>
    </source>
</evidence>
<dbReference type="Proteomes" id="UP000216752">
    <property type="component" value="Chromosome"/>
</dbReference>
<dbReference type="Pfam" id="PF00583">
    <property type="entry name" value="Acetyltransf_1"/>
    <property type="match status" value="1"/>
</dbReference>
<organism evidence="4 5">
    <name type="scientific">Sporomusa silvacetica DSM 10669</name>
    <dbReference type="NCBI Taxonomy" id="1123289"/>
    <lineage>
        <taxon>Bacteria</taxon>
        <taxon>Bacillati</taxon>
        <taxon>Bacillota</taxon>
        <taxon>Negativicutes</taxon>
        <taxon>Selenomonadales</taxon>
        <taxon>Sporomusaceae</taxon>
        <taxon>Sporomusa</taxon>
    </lineage>
</organism>
<keyword evidence="1" id="KW-0808">Transferase</keyword>
<evidence type="ECO:0000256" key="1">
    <source>
        <dbReference type="ARBA" id="ARBA00022679"/>
    </source>
</evidence>
<evidence type="ECO:0000256" key="2">
    <source>
        <dbReference type="ARBA" id="ARBA00023315"/>
    </source>
</evidence>
<sequence>MEKQAHKLSIIPAVRQDWPVIEKMFSATFQTDIFFPLMKRRLYLAKKSSRFSKSISTLFAGNVYLLRSDNRPTGFIMLKKTGDKQMHLHYLAVASEFRRQGLGKELTGFALKVASEYGTDISLETEADSPAMKLYSSLGFSVENQFYIYSLVPQSTPPGGQKTAVELRPVKEAKGIFTLAKEWLLGYKSSVLACNPHEEKSLSFHICRPTSGSAGIIHCSLSGVSNELLYQTLPHLAFHMNNPGGAYLVLSGADRAKLDSPWLRDRTDYVTMIKKHQS</sequence>
<feature type="domain" description="N-acetyltransferase" evidence="3">
    <location>
        <begin position="8"/>
        <end position="172"/>
    </location>
</feature>
<gene>
    <name evidence="4" type="ORF">SPSIL_005870</name>
</gene>
<dbReference type="SUPFAM" id="SSF55729">
    <property type="entry name" value="Acyl-CoA N-acyltransferases (Nat)"/>
    <property type="match status" value="1"/>
</dbReference>
<name>A0ABZ3IFS7_9FIRM</name>